<feature type="domain" description="Solute-binding protein family 5" evidence="5">
    <location>
        <begin position="91"/>
        <end position="416"/>
    </location>
</feature>
<protein>
    <submittedName>
        <fullName evidence="6">Peptide/nickel transport system substrate-binding protein</fullName>
    </submittedName>
</protein>
<dbReference type="PROSITE" id="PS51257">
    <property type="entry name" value="PROKAR_LIPOPROTEIN"/>
    <property type="match status" value="1"/>
</dbReference>
<dbReference type="EMBL" id="VFON01000002">
    <property type="protein sequence ID" value="TQL40516.1"/>
    <property type="molecule type" value="Genomic_DNA"/>
</dbReference>
<dbReference type="InterPro" id="IPR000914">
    <property type="entry name" value="SBP_5_dom"/>
</dbReference>
<dbReference type="InterPro" id="IPR006311">
    <property type="entry name" value="TAT_signal"/>
</dbReference>
<dbReference type="CDD" id="cd08503">
    <property type="entry name" value="PBP2_NikA_DppA_OppA_like_17"/>
    <property type="match status" value="1"/>
</dbReference>
<keyword evidence="7" id="KW-1185">Reference proteome</keyword>
<dbReference type="RefSeq" id="WP_141888488.1">
    <property type="nucleotide sequence ID" value="NZ_BAAAUY010000023.1"/>
</dbReference>
<dbReference type="Pfam" id="PF00496">
    <property type="entry name" value="SBP_bac_5"/>
    <property type="match status" value="1"/>
</dbReference>
<dbReference type="GO" id="GO:1904680">
    <property type="term" value="F:peptide transmembrane transporter activity"/>
    <property type="evidence" value="ECO:0007669"/>
    <property type="project" value="TreeGrafter"/>
</dbReference>
<proteinExistence type="inferred from homology"/>
<dbReference type="GO" id="GO:0042597">
    <property type="term" value="C:periplasmic space"/>
    <property type="evidence" value="ECO:0007669"/>
    <property type="project" value="UniProtKB-ARBA"/>
</dbReference>
<dbReference type="Gene3D" id="3.10.105.10">
    <property type="entry name" value="Dipeptide-binding Protein, Domain 3"/>
    <property type="match status" value="1"/>
</dbReference>
<dbReference type="SUPFAM" id="SSF53850">
    <property type="entry name" value="Periplasmic binding protein-like II"/>
    <property type="match status" value="1"/>
</dbReference>
<dbReference type="PANTHER" id="PTHR30290">
    <property type="entry name" value="PERIPLASMIC BINDING COMPONENT OF ABC TRANSPORTER"/>
    <property type="match status" value="1"/>
</dbReference>
<evidence type="ECO:0000313" key="6">
    <source>
        <dbReference type="EMBL" id="TQL40516.1"/>
    </source>
</evidence>
<evidence type="ECO:0000256" key="1">
    <source>
        <dbReference type="ARBA" id="ARBA00005695"/>
    </source>
</evidence>
<dbReference type="InterPro" id="IPR030678">
    <property type="entry name" value="Peptide/Ni-bd"/>
</dbReference>
<evidence type="ECO:0000259" key="5">
    <source>
        <dbReference type="Pfam" id="PF00496"/>
    </source>
</evidence>
<dbReference type="Gene3D" id="3.40.190.10">
    <property type="entry name" value="Periplasmic binding protein-like II"/>
    <property type="match status" value="1"/>
</dbReference>
<keyword evidence="2" id="KW-0813">Transport</keyword>
<feature type="chain" id="PRO_5039494886" evidence="4">
    <location>
        <begin position="37"/>
        <end position="516"/>
    </location>
</feature>
<dbReference type="AlphaFoldDB" id="A0A542XXF3"/>
<dbReference type="PIRSF" id="PIRSF002741">
    <property type="entry name" value="MppA"/>
    <property type="match status" value="1"/>
</dbReference>
<dbReference type="PROSITE" id="PS51318">
    <property type="entry name" value="TAT"/>
    <property type="match status" value="1"/>
</dbReference>
<feature type="signal peptide" evidence="4">
    <location>
        <begin position="1"/>
        <end position="36"/>
    </location>
</feature>
<organism evidence="6 7">
    <name type="scientific">Leucobacter komagatae</name>
    <dbReference type="NCBI Taxonomy" id="55969"/>
    <lineage>
        <taxon>Bacteria</taxon>
        <taxon>Bacillati</taxon>
        <taxon>Actinomycetota</taxon>
        <taxon>Actinomycetes</taxon>
        <taxon>Micrococcales</taxon>
        <taxon>Microbacteriaceae</taxon>
        <taxon>Leucobacter</taxon>
    </lineage>
</organism>
<dbReference type="InterPro" id="IPR039424">
    <property type="entry name" value="SBP_5"/>
</dbReference>
<name>A0A542XXF3_9MICO</name>
<evidence type="ECO:0000256" key="4">
    <source>
        <dbReference type="SAM" id="SignalP"/>
    </source>
</evidence>
<dbReference type="GO" id="GO:0043190">
    <property type="term" value="C:ATP-binding cassette (ABC) transporter complex"/>
    <property type="evidence" value="ECO:0007669"/>
    <property type="project" value="InterPro"/>
</dbReference>
<reference evidence="6 7" key="1">
    <citation type="submission" date="2019-06" db="EMBL/GenBank/DDBJ databases">
        <title>Sequencing the genomes of 1000 actinobacteria strains.</title>
        <authorList>
            <person name="Klenk H.-P."/>
        </authorList>
    </citation>
    <scope>NUCLEOTIDE SEQUENCE [LARGE SCALE GENOMIC DNA]</scope>
    <source>
        <strain evidence="6 7">DSM 8803</strain>
    </source>
</reference>
<accession>A0A542XXF3</accession>
<gene>
    <name evidence="6" type="ORF">FB468_3037</name>
</gene>
<evidence type="ECO:0000256" key="3">
    <source>
        <dbReference type="ARBA" id="ARBA00022729"/>
    </source>
</evidence>
<keyword evidence="3 4" id="KW-0732">Signal</keyword>
<sequence>MSPTRYPVSPARRRRVAAALASVAAVALAGSLAACAPPTSGSAAADTLTLGMVGNTKDEQQPYSTQNSVSSQAIYHQLYDGLTRFDAEGAVQYALAESMTPNDAHDVWTVHLREGVKLHNGDEFVADDVIDSLRYMLDPENAFAPSTQLSFIDPDGLKRVDDYTVEMTLNEPYGPVPDAFADDRMAMRSVRGASVDEPVGTGPFMLDAFTAGQQATLTRFGDYWGAQPKFERLTVQFFQEQPAITNALRGGQIDVAYSVPFTDVETLGAEDGITVLASDSASYLLVEMNTAIEPFNDPRVREAMRLIVDREQIRDNAYGGYATVANDFIGNNTACAPPEVPQRTQDLERAKQLLAEAGAQDLSVELVTDAAFPGMMETGQLIAQQAAEAGVTIEVRKLDVATFLNRWREWPFLIGFTSNPYLVTATNHFLPGGEENATNFDDAEYNAIAEKLYASTDPDEQCGYVAELQAIEHERGGDIVPTYSQVVTAYRDRVVGLQEDLYGRAAYQFGGVSLAG</sequence>
<dbReference type="GO" id="GO:0015833">
    <property type="term" value="P:peptide transport"/>
    <property type="evidence" value="ECO:0007669"/>
    <property type="project" value="TreeGrafter"/>
</dbReference>
<dbReference type="OrthoDB" id="3225986at2"/>
<evidence type="ECO:0000313" key="7">
    <source>
        <dbReference type="Proteomes" id="UP000319094"/>
    </source>
</evidence>
<comment type="caution">
    <text evidence="6">The sequence shown here is derived from an EMBL/GenBank/DDBJ whole genome shotgun (WGS) entry which is preliminary data.</text>
</comment>
<dbReference type="PANTHER" id="PTHR30290:SF9">
    <property type="entry name" value="OLIGOPEPTIDE-BINDING PROTEIN APPA"/>
    <property type="match status" value="1"/>
</dbReference>
<comment type="similarity">
    <text evidence="1">Belongs to the bacterial solute-binding protein 5 family.</text>
</comment>
<dbReference type="Proteomes" id="UP000319094">
    <property type="component" value="Unassembled WGS sequence"/>
</dbReference>
<evidence type="ECO:0000256" key="2">
    <source>
        <dbReference type="ARBA" id="ARBA00022448"/>
    </source>
</evidence>